<evidence type="ECO:0000313" key="4">
    <source>
        <dbReference type="EMBL" id="KIW52316.1"/>
    </source>
</evidence>
<proteinExistence type="predicted"/>
<dbReference type="EMBL" id="KN847321">
    <property type="protein sequence ID" value="KIW52316.1"/>
    <property type="molecule type" value="Genomic_DNA"/>
</dbReference>
<dbReference type="GO" id="GO:0001080">
    <property type="term" value="P:nitrogen catabolite activation of transcription from RNA polymerase II promoter"/>
    <property type="evidence" value="ECO:0007669"/>
    <property type="project" value="TreeGrafter"/>
</dbReference>
<feature type="domain" description="Xylanolytic transcriptional activator regulatory" evidence="3">
    <location>
        <begin position="228"/>
        <end position="301"/>
    </location>
</feature>
<protein>
    <recommendedName>
        <fullName evidence="3">Xylanolytic transcriptional activator regulatory domain-containing protein</fullName>
    </recommendedName>
</protein>
<evidence type="ECO:0000259" key="3">
    <source>
        <dbReference type="SMART" id="SM00906"/>
    </source>
</evidence>
<dbReference type="GO" id="GO:0003677">
    <property type="term" value="F:DNA binding"/>
    <property type="evidence" value="ECO:0007669"/>
    <property type="project" value="InterPro"/>
</dbReference>
<dbReference type="HOGENOM" id="CLU_006632_3_1_1"/>
<dbReference type="GO" id="GO:0006351">
    <property type="term" value="P:DNA-templated transcription"/>
    <property type="evidence" value="ECO:0007669"/>
    <property type="project" value="InterPro"/>
</dbReference>
<evidence type="ECO:0000256" key="2">
    <source>
        <dbReference type="SAM" id="MobiDB-lite"/>
    </source>
</evidence>
<sequence length="452" mass="50053">MSQGSSPSGAANSAERNSPPHQESSRPAHLLDTDGPTTAQASGMTADIDPFLLSMFQFNSERKFGFNKLTTQSVSQEKVPVHFSLAQPSVFRDSREEVGMDLALGDSAQHTLESLFSIETGQRLLALYKEYVAPQYPIFALSNPLDTRKSPPYLLAAVYSIVQPFVQLDDILFIERAYDTPPYAQLSRIVWRELFAELHAPSIPVIQALLLIVVRPPTTDHLSEAAWKWNLFGTLVAAAQTLGLHQNPKTWHIPGWQISQRRRISWTLYATDKWLACAFGKPPLLHPNNWLVDSLSNCDSFDAGISPEELSYLLSFSCLTSILSKSLQKLFSLRALGLLISEPSATSALAQEVLTEPVACRAHLPSAQDATGQRKETLALKTACELGYACIMIQISRATIRPYLTAAETQEDQNGTADEYKHARVQARTAVREAVEFIETLDLDHANIFCPI</sequence>
<dbReference type="AlphaFoldDB" id="A0A0D2BIV1"/>
<gene>
    <name evidence="4" type="ORF">PV05_07962</name>
</gene>
<organism evidence="4 5">
    <name type="scientific">Exophiala xenobiotica</name>
    <dbReference type="NCBI Taxonomy" id="348802"/>
    <lineage>
        <taxon>Eukaryota</taxon>
        <taxon>Fungi</taxon>
        <taxon>Dikarya</taxon>
        <taxon>Ascomycota</taxon>
        <taxon>Pezizomycotina</taxon>
        <taxon>Eurotiomycetes</taxon>
        <taxon>Chaetothyriomycetidae</taxon>
        <taxon>Chaetothyriales</taxon>
        <taxon>Herpotrichiellaceae</taxon>
        <taxon>Exophiala</taxon>
    </lineage>
</organism>
<dbReference type="GO" id="GO:0005634">
    <property type="term" value="C:nucleus"/>
    <property type="evidence" value="ECO:0007669"/>
    <property type="project" value="TreeGrafter"/>
</dbReference>
<dbReference type="STRING" id="348802.A0A0D2BIV1"/>
<accession>A0A0D2BIV1</accession>
<dbReference type="OrthoDB" id="1924787at2759"/>
<reference evidence="4 5" key="1">
    <citation type="submission" date="2015-01" db="EMBL/GenBank/DDBJ databases">
        <title>The Genome Sequence of Exophiala xenobiotica CBS118157.</title>
        <authorList>
            <consortium name="The Broad Institute Genomics Platform"/>
            <person name="Cuomo C."/>
            <person name="de Hoog S."/>
            <person name="Gorbushina A."/>
            <person name="Stielow B."/>
            <person name="Teixiera M."/>
            <person name="Abouelleil A."/>
            <person name="Chapman S.B."/>
            <person name="Priest M."/>
            <person name="Young S.K."/>
            <person name="Wortman J."/>
            <person name="Nusbaum C."/>
            <person name="Birren B."/>
        </authorList>
    </citation>
    <scope>NUCLEOTIDE SEQUENCE [LARGE SCALE GENOMIC DNA]</scope>
    <source>
        <strain evidence="4 5">CBS 118157</strain>
    </source>
</reference>
<name>A0A0D2BIV1_9EURO</name>
<dbReference type="GO" id="GO:0008270">
    <property type="term" value="F:zinc ion binding"/>
    <property type="evidence" value="ECO:0007669"/>
    <property type="project" value="InterPro"/>
</dbReference>
<feature type="compositionally biased region" description="Polar residues" evidence="2">
    <location>
        <begin position="1"/>
        <end position="22"/>
    </location>
</feature>
<dbReference type="InterPro" id="IPR050797">
    <property type="entry name" value="Carb_Metab_Trans_Reg"/>
</dbReference>
<feature type="compositionally biased region" description="Basic and acidic residues" evidence="2">
    <location>
        <begin position="23"/>
        <end position="32"/>
    </location>
</feature>
<dbReference type="RefSeq" id="XP_013312900.1">
    <property type="nucleotide sequence ID" value="XM_013457446.1"/>
</dbReference>
<evidence type="ECO:0000256" key="1">
    <source>
        <dbReference type="ARBA" id="ARBA00023242"/>
    </source>
</evidence>
<dbReference type="PANTHER" id="PTHR31668:SF4">
    <property type="entry name" value="TRANSCRIPTIONAL ACTIVATOR PROTEIN DAL81"/>
    <property type="match status" value="1"/>
</dbReference>
<keyword evidence="5" id="KW-1185">Reference proteome</keyword>
<feature type="region of interest" description="Disordered" evidence="2">
    <location>
        <begin position="1"/>
        <end position="43"/>
    </location>
</feature>
<dbReference type="CDD" id="cd12148">
    <property type="entry name" value="fungal_TF_MHR"/>
    <property type="match status" value="1"/>
</dbReference>
<keyword evidence="1" id="KW-0539">Nucleus</keyword>
<dbReference type="GeneID" id="25329870"/>
<dbReference type="SMART" id="SM00906">
    <property type="entry name" value="Fungal_trans"/>
    <property type="match status" value="1"/>
</dbReference>
<dbReference type="Pfam" id="PF04082">
    <property type="entry name" value="Fungal_trans"/>
    <property type="match status" value="1"/>
</dbReference>
<dbReference type="InterPro" id="IPR007219">
    <property type="entry name" value="XnlR_reg_dom"/>
</dbReference>
<dbReference type="PANTHER" id="PTHR31668">
    <property type="entry name" value="GLUCOSE TRANSPORT TRANSCRIPTION REGULATOR RGT1-RELATED-RELATED"/>
    <property type="match status" value="1"/>
</dbReference>
<dbReference type="Proteomes" id="UP000054342">
    <property type="component" value="Unassembled WGS sequence"/>
</dbReference>
<evidence type="ECO:0000313" key="5">
    <source>
        <dbReference type="Proteomes" id="UP000054342"/>
    </source>
</evidence>